<evidence type="ECO:0000256" key="6">
    <source>
        <dbReference type="ARBA" id="ARBA00023242"/>
    </source>
</evidence>
<dbReference type="GeneID" id="83203334"/>
<keyword evidence="5" id="KW-0804">Transcription</keyword>
<reference evidence="9" key="1">
    <citation type="submission" date="2022-11" db="EMBL/GenBank/DDBJ databases">
        <authorList>
            <person name="Petersen C."/>
        </authorList>
    </citation>
    <scope>NUCLEOTIDE SEQUENCE</scope>
    <source>
        <strain evidence="9">IBT 19713</strain>
    </source>
</reference>
<dbReference type="PROSITE" id="PS00463">
    <property type="entry name" value="ZN2_CY6_FUNGAL_1"/>
    <property type="match status" value="1"/>
</dbReference>
<dbReference type="EMBL" id="JAPQKS010000005">
    <property type="protein sequence ID" value="KAJ5225510.1"/>
    <property type="molecule type" value="Genomic_DNA"/>
</dbReference>
<keyword evidence="1" id="KW-0479">Metal-binding</keyword>
<evidence type="ECO:0000256" key="5">
    <source>
        <dbReference type="ARBA" id="ARBA00023163"/>
    </source>
</evidence>
<organism evidence="9 10">
    <name type="scientific">Penicillium chermesinum</name>
    <dbReference type="NCBI Taxonomy" id="63820"/>
    <lineage>
        <taxon>Eukaryota</taxon>
        <taxon>Fungi</taxon>
        <taxon>Dikarya</taxon>
        <taxon>Ascomycota</taxon>
        <taxon>Pezizomycotina</taxon>
        <taxon>Eurotiomycetes</taxon>
        <taxon>Eurotiomycetidae</taxon>
        <taxon>Eurotiales</taxon>
        <taxon>Aspergillaceae</taxon>
        <taxon>Penicillium</taxon>
    </lineage>
</organism>
<evidence type="ECO:0000256" key="2">
    <source>
        <dbReference type="ARBA" id="ARBA00022833"/>
    </source>
</evidence>
<keyword evidence="6" id="KW-0539">Nucleus</keyword>
<dbReference type="OrthoDB" id="4337792at2759"/>
<dbReference type="GO" id="GO:0005634">
    <property type="term" value="C:nucleus"/>
    <property type="evidence" value="ECO:0007669"/>
    <property type="project" value="TreeGrafter"/>
</dbReference>
<protein>
    <recommendedName>
        <fullName evidence="8">Zn(2)-C6 fungal-type domain-containing protein</fullName>
    </recommendedName>
</protein>
<dbReference type="RefSeq" id="XP_058328921.1">
    <property type="nucleotide sequence ID" value="XM_058476031.1"/>
</dbReference>
<dbReference type="InterPro" id="IPR051430">
    <property type="entry name" value="Fungal_TF_Env_Response"/>
</dbReference>
<dbReference type="GO" id="GO:0008270">
    <property type="term" value="F:zinc ion binding"/>
    <property type="evidence" value="ECO:0007669"/>
    <property type="project" value="InterPro"/>
</dbReference>
<evidence type="ECO:0000256" key="4">
    <source>
        <dbReference type="ARBA" id="ARBA00023125"/>
    </source>
</evidence>
<dbReference type="PANTHER" id="PTHR31944:SF129">
    <property type="entry name" value="ASPYRIDONES CLUSTER REGULATOR APDR-RELATED"/>
    <property type="match status" value="1"/>
</dbReference>
<dbReference type="Gene3D" id="4.10.240.10">
    <property type="entry name" value="Zn(2)-C6 fungal-type DNA-binding domain"/>
    <property type="match status" value="1"/>
</dbReference>
<evidence type="ECO:0000256" key="3">
    <source>
        <dbReference type="ARBA" id="ARBA00023015"/>
    </source>
</evidence>
<dbReference type="SMART" id="SM00906">
    <property type="entry name" value="Fungal_trans"/>
    <property type="match status" value="1"/>
</dbReference>
<keyword evidence="10" id="KW-1185">Reference proteome</keyword>
<dbReference type="Pfam" id="PF04082">
    <property type="entry name" value="Fungal_trans"/>
    <property type="match status" value="1"/>
</dbReference>
<accession>A0A9W9NSR6</accession>
<dbReference type="Pfam" id="PF00172">
    <property type="entry name" value="Zn_clus"/>
    <property type="match status" value="1"/>
</dbReference>
<feature type="region of interest" description="Disordered" evidence="7">
    <location>
        <begin position="106"/>
        <end position="149"/>
    </location>
</feature>
<feature type="compositionally biased region" description="Basic and acidic residues" evidence="7">
    <location>
        <begin position="106"/>
        <end position="139"/>
    </location>
</feature>
<evidence type="ECO:0000256" key="7">
    <source>
        <dbReference type="SAM" id="MobiDB-lite"/>
    </source>
</evidence>
<dbReference type="InterPro" id="IPR036864">
    <property type="entry name" value="Zn2-C6_fun-type_DNA-bd_sf"/>
</dbReference>
<dbReference type="Proteomes" id="UP001150941">
    <property type="component" value="Unassembled WGS sequence"/>
</dbReference>
<dbReference type="AlphaFoldDB" id="A0A9W9NSR6"/>
<sequence length="767" mass="86460">MDTRTESTSNPRKRRRPALSCEQCRRRKVRCDREMPCGPCTKSQPPLDCEYVNEGKAALDARLDSRSAEQESSCIGVSQAGSTSDGARITQLERTVQALQARVRDLEKSKHREAQEDKLPAKPFDNHLPRLAGEPDHTSTKSPPTCIPPLNPRLNSTPDSMKVFGTTHWALVFQQLRLLRQVRSTASYTDGEKNEMSKSLKEIRTIRQRIKNHQAPRLEEPVPGLLKDVPGKDVCDQLVQHYFRTLGLIYRVIHSPTFFQEYNTFWEQPQNVSTSFLLQLLLILAIGSVFHCKPGPFNELGLPIRRWIYAAKWWLEGPGEREAQSMAGLQVQSLVIVCRQAYAIHKETNWVMAGALLRRAINQGLHRDPKNFPTISTFDGEMRRRVWATILELNVQLSVDVTMPPLLAPEDYDTQPPSNFDDEDIEPAMEILPPAPSLECFTSSSLQIILYQCFPARLQIMRILNQCGRAQVYETALQLGNEILQACKELSNLFHKYFPRTKTATNPPTIFHVRLMDIILRRFLVNIHRPFAIHSINDPRFYMSRKISLDAALVMASHGDPPKDAAAASQAPYQDLQRLCLSGAGTFKGYLSLDVLMVISLELITQVEEETASQPPGSPGAPTTVDQMAQAVRVPLIQALERLSAHLYKSLEAGIPSMKRYCLLAGVLAQIQAMMSGEQAEWIHIRDAFLDSMKTCRTLLEQYISENPLPNAFLNVPPDSSNLWTPESGLGSSLESEFMFPYIGPQDMSFWDIPPFGDETTFDPPVV</sequence>
<proteinExistence type="predicted"/>
<dbReference type="PANTHER" id="PTHR31944">
    <property type="entry name" value="HEME-RESPONSIVE ZINC FINGER TRANSCRIPTION FACTOR HAP1"/>
    <property type="match status" value="1"/>
</dbReference>
<keyword evidence="4" id="KW-0238">DNA-binding</keyword>
<dbReference type="SUPFAM" id="SSF57701">
    <property type="entry name" value="Zn2/Cys6 DNA-binding domain"/>
    <property type="match status" value="1"/>
</dbReference>
<dbReference type="InterPro" id="IPR001138">
    <property type="entry name" value="Zn2Cys6_DnaBD"/>
</dbReference>
<name>A0A9W9NSR6_9EURO</name>
<gene>
    <name evidence="9" type="ORF">N7468_006735</name>
</gene>
<reference evidence="9" key="2">
    <citation type="journal article" date="2023" name="IMA Fungus">
        <title>Comparative genomic study of the Penicillium genus elucidates a diverse pangenome and 15 lateral gene transfer events.</title>
        <authorList>
            <person name="Petersen C."/>
            <person name="Sorensen T."/>
            <person name="Nielsen M.R."/>
            <person name="Sondergaard T.E."/>
            <person name="Sorensen J.L."/>
            <person name="Fitzpatrick D.A."/>
            <person name="Frisvad J.C."/>
            <person name="Nielsen K.L."/>
        </authorList>
    </citation>
    <scope>NUCLEOTIDE SEQUENCE</scope>
    <source>
        <strain evidence="9">IBT 19713</strain>
    </source>
</reference>
<dbReference type="GO" id="GO:0001228">
    <property type="term" value="F:DNA-binding transcription activator activity, RNA polymerase II-specific"/>
    <property type="evidence" value="ECO:0007669"/>
    <property type="project" value="TreeGrafter"/>
</dbReference>
<feature type="domain" description="Zn(2)-C6 fungal-type" evidence="8">
    <location>
        <begin position="20"/>
        <end position="51"/>
    </location>
</feature>
<dbReference type="GO" id="GO:0006351">
    <property type="term" value="P:DNA-templated transcription"/>
    <property type="evidence" value="ECO:0007669"/>
    <property type="project" value="InterPro"/>
</dbReference>
<dbReference type="InterPro" id="IPR007219">
    <property type="entry name" value="XnlR_reg_dom"/>
</dbReference>
<evidence type="ECO:0000313" key="9">
    <source>
        <dbReference type="EMBL" id="KAJ5225510.1"/>
    </source>
</evidence>
<keyword evidence="2" id="KW-0862">Zinc</keyword>
<keyword evidence="3" id="KW-0805">Transcription regulation</keyword>
<evidence type="ECO:0000256" key="1">
    <source>
        <dbReference type="ARBA" id="ARBA00022723"/>
    </source>
</evidence>
<dbReference type="CDD" id="cd12148">
    <property type="entry name" value="fungal_TF_MHR"/>
    <property type="match status" value="1"/>
</dbReference>
<evidence type="ECO:0000313" key="10">
    <source>
        <dbReference type="Proteomes" id="UP001150941"/>
    </source>
</evidence>
<evidence type="ECO:0000259" key="8">
    <source>
        <dbReference type="PROSITE" id="PS50048"/>
    </source>
</evidence>
<dbReference type="SMART" id="SM00066">
    <property type="entry name" value="GAL4"/>
    <property type="match status" value="1"/>
</dbReference>
<dbReference type="GO" id="GO:0000978">
    <property type="term" value="F:RNA polymerase II cis-regulatory region sequence-specific DNA binding"/>
    <property type="evidence" value="ECO:0007669"/>
    <property type="project" value="TreeGrafter"/>
</dbReference>
<dbReference type="PROSITE" id="PS50048">
    <property type="entry name" value="ZN2_CY6_FUNGAL_2"/>
    <property type="match status" value="1"/>
</dbReference>
<dbReference type="CDD" id="cd00067">
    <property type="entry name" value="GAL4"/>
    <property type="match status" value="1"/>
</dbReference>
<comment type="caution">
    <text evidence="9">The sequence shown here is derived from an EMBL/GenBank/DDBJ whole genome shotgun (WGS) entry which is preliminary data.</text>
</comment>